<dbReference type="GO" id="GO:1901259">
    <property type="term" value="P:chloroplast rRNA processing"/>
    <property type="evidence" value="ECO:0007669"/>
    <property type="project" value="TreeGrafter"/>
</dbReference>
<dbReference type="SUPFAM" id="SSF54928">
    <property type="entry name" value="RNA-binding domain, RBD"/>
    <property type="match status" value="2"/>
</dbReference>
<evidence type="ECO:0000259" key="4">
    <source>
        <dbReference type="PROSITE" id="PS50102"/>
    </source>
</evidence>
<dbReference type="InterPro" id="IPR050502">
    <property type="entry name" value="Euk_RNA-bind_prot"/>
</dbReference>
<comment type="caution">
    <text evidence="5">The sequence shown here is derived from an EMBL/GenBank/DDBJ whole genome shotgun (WGS) entry which is preliminary data.</text>
</comment>
<name>A0AAV5FYC4_ELECO</name>
<accession>A0AAV5FYC4</accession>
<reference evidence="5" key="2">
    <citation type="submission" date="2021-12" db="EMBL/GenBank/DDBJ databases">
        <title>Resequencing data analysis of finger millet.</title>
        <authorList>
            <person name="Hatakeyama M."/>
            <person name="Aluri S."/>
            <person name="Balachadran M.T."/>
            <person name="Sivarajan S.R."/>
            <person name="Poveda L."/>
            <person name="Shimizu-Inatsugi R."/>
            <person name="Schlapbach R."/>
            <person name="Sreeman S.M."/>
            <person name="Shimizu K.K."/>
        </authorList>
    </citation>
    <scope>NUCLEOTIDE SEQUENCE</scope>
</reference>
<organism evidence="5 6">
    <name type="scientific">Eleusine coracana subsp. coracana</name>
    <dbReference type="NCBI Taxonomy" id="191504"/>
    <lineage>
        <taxon>Eukaryota</taxon>
        <taxon>Viridiplantae</taxon>
        <taxon>Streptophyta</taxon>
        <taxon>Embryophyta</taxon>
        <taxon>Tracheophyta</taxon>
        <taxon>Spermatophyta</taxon>
        <taxon>Magnoliopsida</taxon>
        <taxon>Liliopsida</taxon>
        <taxon>Poales</taxon>
        <taxon>Poaceae</taxon>
        <taxon>PACMAD clade</taxon>
        <taxon>Chloridoideae</taxon>
        <taxon>Cynodonteae</taxon>
        <taxon>Eleusininae</taxon>
        <taxon>Eleusine</taxon>
    </lineage>
</organism>
<dbReference type="EMBL" id="BQKI01000098">
    <property type="protein sequence ID" value="GJN39829.1"/>
    <property type="molecule type" value="Genomic_DNA"/>
</dbReference>
<dbReference type="Gene3D" id="3.30.70.330">
    <property type="match status" value="2"/>
</dbReference>
<feature type="compositionally biased region" description="Acidic residues" evidence="3">
    <location>
        <begin position="69"/>
        <end position="81"/>
    </location>
</feature>
<feature type="compositionally biased region" description="Acidic residues" evidence="3">
    <location>
        <begin position="89"/>
        <end position="99"/>
    </location>
</feature>
<proteinExistence type="predicted"/>
<dbReference type="Pfam" id="PF00076">
    <property type="entry name" value="RRM_1"/>
    <property type="match status" value="2"/>
</dbReference>
<dbReference type="GO" id="GO:0009535">
    <property type="term" value="C:chloroplast thylakoid membrane"/>
    <property type="evidence" value="ECO:0007669"/>
    <property type="project" value="TreeGrafter"/>
</dbReference>
<keyword evidence="6" id="KW-1185">Reference proteome</keyword>
<sequence length="313" mass="34388">MATVATSASASCCNTFYLLPKLGHFRLLHSPPTRRLDLSPLARFAIRSGAAARLGPKVKASSGPPPLVETEEEEELEEEEPQWPGSEAESGDDSADEQEWAGGNGAARGEDLGAGAGEDLSGWTRKSPRPRELFVCNLPRRCTDGDLLELFRPHGTVLSVEIKRDAETGISRGCAFVTMRALVEARAAVDALDGFDMDGREVFVKLASHVISNRKNVKLPHITPMKDHIFESPHKIYVGNLAWSVQPQELRELFTQCGTVVSTRLLTDRKGGRNRVYGFLSFSSAEELEAALKLDRTVFHGRDIIVKEAHVDR</sequence>
<evidence type="ECO:0000313" key="6">
    <source>
        <dbReference type="Proteomes" id="UP001054889"/>
    </source>
</evidence>
<evidence type="ECO:0000256" key="1">
    <source>
        <dbReference type="ARBA" id="ARBA00022884"/>
    </source>
</evidence>
<dbReference type="Proteomes" id="UP001054889">
    <property type="component" value="Unassembled WGS sequence"/>
</dbReference>
<feature type="compositionally biased region" description="Gly residues" evidence="3">
    <location>
        <begin position="102"/>
        <end position="116"/>
    </location>
</feature>
<dbReference type="PANTHER" id="PTHR48025:SF7">
    <property type="entry name" value="RNA-BINDING (RRM_RBD_RNP MOTIFS) FAMILY PROTEIN"/>
    <property type="match status" value="1"/>
</dbReference>
<feature type="region of interest" description="Disordered" evidence="3">
    <location>
        <begin position="54"/>
        <end position="125"/>
    </location>
</feature>
<dbReference type="AlphaFoldDB" id="A0AAV5FYC4"/>
<dbReference type="InterPro" id="IPR012677">
    <property type="entry name" value="Nucleotide-bd_a/b_plait_sf"/>
</dbReference>
<dbReference type="PANTHER" id="PTHR48025">
    <property type="entry name" value="OS02G0815200 PROTEIN"/>
    <property type="match status" value="1"/>
</dbReference>
<dbReference type="SMART" id="SM00360">
    <property type="entry name" value="RRM"/>
    <property type="match status" value="2"/>
</dbReference>
<dbReference type="GO" id="GO:0003729">
    <property type="term" value="F:mRNA binding"/>
    <property type="evidence" value="ECO:0007669"/>
    <property type="project" value="TreeGrafter"/>
</dbReference>
<gene>
    <name evidence="5" type="primary">gb28972</name>
    <name evidence="5" type="ORF">PR202_gb28972</name>
</gene>
<protein>
    <recommendedName>
        <fullName evidence="4">RRM domain-containing protein</fullName>
    </recommendedName>
</protein>
<feature type="domain" description="RRM" evidence="4">
    <location>
        <begin position="131"/>
        <end position="209"/>
    </location>
</feature>
<evidence type="ECO:0000256" key="3">
    <source>
        <dbReference type="SAM" id="MobiDB-lite"/>
    </source>
</evidence>
<evidence type="ECO:0000313" key="5">
    <source>
        <dbReference type="EMBL" id="GJN39829.1"/>
    </source>
</evidence>
<keyword evidence="1 2" id="KW-0694">RNA-binding</keyword>
<dbReference type="InterPro" id="IPR000504">
    <property type="entry name" value="RRM_dom"/>
</dbReference>
<feature type="domain" description="RRM" evidence="4">
    <location>
        <begin position="234"/>
        <end position="311"/>
    </location>
</feature>
<dbReference type="PROSITE" id="PS50102">
    <property type="entry name" value="RRM"/>
    <property type="match status" value="2"/>
</dbReference>
<dbReference type="InterPro" id="IPR035979">
    <property type="entry name" value="RBD_domain_sf"/>
</dbReference>
<evidence type="ECO:0000256" key="2">
    <source>
        <dbReference type="PROSITE-ProRule" id="PRU00176"/>
    </source>
</evidence>
<reference evidence="5" key="1">
    <citation type="journal article" date="2018" name="DNA Res.">
        <title>Multiple hybrid de novo genome assembly of finger millet, an orphan allotetraploid crop.</title>
        <authorList>
            <person name="Hatakeyama M."/>
            <person name="Aluri S."/>
            <person name="Balachadran M.T."/>
            <person name="Sivarajan S.R."/>
            <person name="Patrignani A."/>
            <person name="Gruter S."/>
            <person name="Poveda L."/>
            <person name="Shimizu-Inatsugi R."/>
            <person name="Baeten J."/>
            <person name="Francoijs K.J."/>
            <person name="Nataraja K.N."/>
            <person name="Reddy Y.A.N."/>
            <person name="Phadnis S."/>
            <person name="Ravikumar R.L."/>
            <person name="Schlapbach R."/>
            <person name="Sreeman S.M."/>
            <person name="Shimizu K.K."/>
        </authorList>
    </citation>
    <scope>NUCLEOTIDE SEQUENCE</scope>
</reference>